<dbReference type="Proteomes" id="UP000095280">
    <property type="component" value="Unplaced"/>
</dbReference>
<reference evidence="6" key="1">
    <citation type="submission" date="2016-11" db="UniProtKB">
        <authorList>
            <consortium name="WormBaseParasite"/>
        </authorList>
    </citation>
    <scope>IDENTIFICATION</scope>
</reference>
<protein>
    <submittedName>
        <fullName evidence="6">Sugar transporter SWEET1</fullName>
    </submittedName>
</protein>
<dbReference type="GO" id="GO:0016020">
    <property type="term" value="C:membrane"/>
    <property type="evidence" value="ECO:0007669"/>
    <property type="project" value="InterPro"/>
</dbReference>
<keyword evidence="3" id="KW-0812">Transmembrane</keyword>
<keyword evidence="3" id="KW-0472">Membrane</keyword>
<name>A0A1I8GEK4_9PLAT</name>
<evidence type="ECO:0000256" key="3">
    <source>
        <dbReference type="SAM" id="Phobius"/>
    </source>
</evidence>
<feature type="transmembrane region" description="Helical" evidence="3">
    <location>
        <begin position="42"/>
        <end position="61"/>
    </location>
</feature>
<dbReference type="AlphaFoldDB" id="A0A1I8GEK4"/>
<evidence type="ECO:0000313" key="6">
    <source>
        <dbReference type="WBParaSite" id="maker-uti_cns_0001747-snap-gene-0.13-mRNA-1"/>
    </source>
</evidence>
<feature type="transmembrane region" description="Helical" evidence="3">
    <location>
        <begin position="6"/>
        <end position="22"/>
    </location>
</feature>
<dbReference type="Pfam" id="PF03083">
    <property type="entry name" value="MtN3_slv"/>
    <property type="match status" value="1"/>
</dbReference>
<keyword evidence="5" id="KW-1185">Reference proteome</keyword>
<dbReference type="Gene3D" id="1.20.1280.290">
    <property type="match status" value="1"/>
</dbReference>
<feature type="compositionally biased region" description="Acidic residues" evidence="2">
    <location>
        <begin position="413"/>
        <end position="434"/>
    </location>
</feature>
<feature type="region of interest" description="Disordered" evidence="2">
    <location>
        <begin position="412"/>
        <end position="435"/>
    </location>
</feature>
<proteinExistence type="inferred from homology"/>
<dbReference type="PANTHER" id="PTHR21512:SF5">
    <property type="entry name" value="TRAFFICKING PROTEIN PARTICLE COMPLEX SUBUNIT 9"/>
    <property type="match status" value="1"/>
</dbReference>
<dbReference type="InterPro" id="IPR013935">
    <property type="entry name" value="Trs120_TRAPPC9"/>
</dbReference>
<comment type="similarity">
    <text evidence="1">Belongs to the NIBP family.</text>
</comment>
<dbReference type="InterPro" id="IPR058563">
    <property type="entry name" value="Trs120_TRAPPC9_N"/>
</dbReference>
<keyword evidence="3" id="KW-1133">Transmembrane helix</keyword>
<evidence type="ECO:0000256" key="2">
    <source>
        <dbReference type="SAM" id="MobiDB-lite"/>
    </source>
</evidence>
<feature type="compositionally biased region" description="Low complexity" evidence="2">
    <location>
        <begin position="297"/>
        <end position="336"/>
    </location>
</feature>
<feature type="transmembrane region" description="Helical" evidence="3">
    <location>
        <begin position="67"/>
        <end position="88"/>
    </location>
</feature>
<dbReference type="GO" id="GO:0005802">
    <property type="term" value="C:trans-Golgi network"/>
    <property type="evidence" value="ECO:0007669"/>
    <property type="project" value="TreeGrafter"/>
</dbReference>
<organism evidence="5 6">
    <name type="scientific">Macrostomum lignano</name>
    <dbReference type="NCBI Taxonomy" id="282301"/>
    <lineage>
        <taxon>Eukaryota</taxon>
        <taxon>Metazoa</taxon>
        <taxon>Spiralia</taxon>
        <taxon>Lophotrochozoa</taxon>
        <taxon>Platyhelminthes</taxon>
        <taxon>Rhabditophora</taxon>
        <taxon>Macrostomorpha</taxon>
        <taxon>Macrostomida</taxon>
        <taxon>Macrostomidae</taxon>
        <taxon>Macrostomum</taxon>
    </lineage>
</organism>
<accession>A0A1I8GEK4</accession>
<dbReference type="PANTHER" id="PTHR21512">
    <property type="entry name" value="TRAFFICKING PROTEIN PARTICLE COMPLEX SUBUNIT 9"/>
    <property type="match status" value="1"/>
</dbReference>
<feature type="transmembrane region" description="Helical" evidence="3">
    <location>
        <begin position="95"/>
        <end position="115"/>
    </location>
</feature>
<evidence type="ECO:0000313" key="5">
    <source>
        <dbReference type="Proteomes" id="UP000095280"/>
    </source>
</evidence>
<dbReference type="Pfam" id="PF08626">
    <property type="entry name" value="TRAPPC9-Trs120"/>
    <property type="match status" value="1"/>
</dbReference>
<evidence type="ECO:0000259" key="4">
    <source>
        <dbReference type="Pfam" id="PF08626"/>
    </source>
</evidence>
<feature type="domain" description="Trs120/TRAPPC9 N-terminal" evidence="4">
    <location>
        <begin position="269"/>
        <end position="408"/>
    </location>
</feature>
<feature type="region of interest" description="Disordered" evidence="2">
    <location>
        <begin position="297"/>
        <end position="365"/>
    </location>
</feature>
<evidence type="ECO:0000256" key="1">
    <source>
        <dbReference type="ARBA" id="ARBA00008459"/>
    </source>
</evidence>
<dbReference type="InterPro" id="IPR004316">
    <property type="entry name" value="SWEET_rpt"/>
</dbReference>
<dbReference type="WBParaSite" id="maker-uti_cns_0001747-snap-gene-0.13-mRNA-1">
    <property type="protein sequence ID" value="maker-uti_cns_0001747-snap-gene-0.13-mRNA-1"/>
    <property type="gene ID" value="maker-uti_cns_0001747-snap-gene-0.13"/>
</dbReference>
<sequence length="1049" mass="114470">MTYGTIHLVGNLASIFSILSYLPGLKIMRDIILSKSSESYSLFPYVAMLASSSVWLKYGLVREDFPLITVSCFSLSIQTTILFVFYLFARHRGAIHFQLLLCMLMVFPVLSYVRYSPNLDLAIEHLGVYCTAVSIVSYGSPLSAMLSGATGSKMPPPTPDPSSRLTDHRRCKVLLKFANNTTTDSSKLEILRSIIERKRVVDSTTEASIWPKLVFDIDFDSLDWSAFHCHRRIRLALFIGFSAQNAPAVLSKKDLAVLSDVLTATLPADWSESALESVMNDLTTKLASQLTAELTLETSQLSSPSQSPASTPSTPPAELSSNSSLSSVQSGQAQQQIPMTPIEGSTSVGWSEGKRSKRGSARREKQRADLRLLLGDFKSARSGYKTSIETLRALNDWLWYASALEGLSAVADAEAESTTDELDSTNESETDLEAPEATAARCREAVSEYQKFSAAAWLAAEATLKAARAMRGYQQHWRSRRWPAVEAVQFLELPATERLLDSVGNSSNTWCIGDLMAELGLTRRAVLHRWLAANKHLDDVGASGVDLDSSVALLTRCLDNDREIDDGTSLSAPRLKVTLACRLVALLRQRQNSATTSSSTATNDKAWERALSTLGSLGPWLTPDECNELFDCLSDATNSFSYPIRAPSRLPEWLLAKPESMPDSPVIITPATSKASSSGEENQGTNVKPLFIYTPLTLDGNADSAKKSAPVYWSIEEPNRVCLTLRHNLPVLLQLNQLSLRVRRRARESASDNNDNDDISESVWPATVSETKSDFIELNPVTSSNSSDSITLLVNPTELGRFDLIGIDYYLMPSSLPLRSDLPSIASVKVVPILPKLRVEWLDGGSVKLAIDPMLLSGQQIDSDRSVAAGSSASMQLRLTNVGNLPISQASLDLMPLGLASWSEGNLVRQLPIAPGDVAAVTLYVGMGSGRQMPDFGRHRLRVRVCYSAGNSVASAQTAEVRSVSVEVRYRGHRLLPGPALLVWPEQAGLLVTGQTATQLPELSRKHRLARLSSGVLLLGNGCARQLMATLFFPSTNVKVTKAWPIQAV</sequence>